<evidence type="ECO:0000313" key="2">
    <source>
        <dbReference type="EMBL" id="PIS05171.1"/>
    </source>
</evidence>
<dbReference type="InterPro" id="IPR004518">
    <property type="entry name" value="MazG-like_dom"/>
</dbReference>
<dbReference type="EMBL" id="PEZZ01000017">
    <property type="protein sequence ID" value="PIS05171.1"/>
    <property type="molecule type" value="Genomic_DNA"/>
</dbReference>
<gene>
    <name evidence="2" type="ORF">COT81_02420</name>
</gene>
<accession>A0A2H0W3Q5</accession>
<sequence>MAKSIKELQTLMVEQLNRRGFYPKDDKEVLLRLGEEVGEVMEAVREDRSKTDLSYEIVDVFWNLLRLAELKNIDLEKAFIEKWEKNEKRPIDN</sequence>
<dbReference type="SUPFAM" id="SSF101386">
    <property type="entry name" value="all-alpha NTP pyrophosphatases"/>
    <property type="match status" value="1"/>
</dbReference>
<proteinExistence type="predicted"/>
<name>A0A2H0W3Q5_9BACT</name>
<dbReference type="AlphaFoldDB" id="A0A2H0W3Q5"/>
<dbReference type="PANTHER" id="PTHR42702:SF1">
    <property type="entry name" value="REGULATORY PROTEIN FOR BETA-LACTAMASE"/>
    <property type="match status" value="1"/>
</dbReference>
<protein>
    <recommendedName>
        <fullName evidence="1">NTP pyrophosphohydrolase MazG-like domain-containing protein</fullName>
    </recommendedName>
</protein>
<dbReference type="PANTHER" id="PTHR42702">
    <property type="entry name" value="NUCLEOTIDE PYROPHOSPHOHYDROLASE"/>
    <property type="match status" value="1"/>
</dbReference>
<comment type="caution">
    <text evidence="2">The sequence shown here is derived from an EMBL/GenBank/DDBJ whole genome shotgun (WGS) entry which is preliminary data.</text>
</comment>
<feature type="domain" description="NTP pyrophosphohydrolase MazG-like" evidence="1">
    <location>
        <begin position="28"/>
        <end position="89"/>
    </location>
</feature>
<reference evidence="3" key="1">
    <citation type="submission" date="2017-09" db="EMBL/GenBank/DDBJ databases">
        <title>Depth-based differentiation of microbial function through sediment-hosted aquifers and enrichment of novel symbionts in the deep terrestrial subsurface.</title>
        <authorList>
            <person name="Probst A.J."/>
            <person name="Ladd B."/>
            <person name="Jarett J.K."/>
            <person name="Geller-Mcgrath D.E."/>
            <person name="Sieber C.M.K."/>
            <person name="Emerson J.B."/>
            <person name="Anantharaman K."/>
            <person name="Thomas B.C."/>
            <person name="Malmstrom R."/>
            <person name="Stieglmeier M."/>
            <person name="Klingl A."/>
            <person name="Woyke T."/>
            <person name="Ryan C.M."/>
            <person name="Banfield J.F."/>
        </authorList>
    </citation>
    <scope>NUCLEOTIDE SEQUENCE [LARGE SCALE GENOMIC DNA]</scope>
</reference>
<evidence type="ECO:0000313" key="3">
    <source>
        <dbReference type="Proteomes" id="UP000230935"/>
    </source>
</evidence>
<organism evidence="2 3">
    <name type="scientific">Candidatus Buchananbacteria bacterium CG10_big_fil_rev_8_21_14_0_10_42_9</name>
    <dbReference type="NCBI Taxonomy" id="1974526"/>
    <lineage>
        <taxon>Bacteria</taxon>
        <taxon>Candidatus Buchananiibacteriota</taxon>
    </lineage>
</organism>
<dbReference type="Pfam" id="PF03819">
    <property type="entry name" value="MazG"/>
    <property type="match status" value="1"/>
</dbReference>
<dbReference type="Gene3D" id="1.10.287.1080">
    <property type="entry name" value="MazG-like"/>
    <property type="match status" value="1"/>
</dbReference>
<evidence type="ECO:0000259" key="1">
    <source>
        <dbReference type="Pfam" id="PF03819"/>
    </source>
</evidence>
<dbReference type="Proteomes" id="UP000230935">
    <property type="component" value="Unassembled WGS sequence"/>
</dbReference>